<evidence type="ECO:0000313" key="4">
    <source>
        <dbReference type="EMBL" id="SUM86755.1"/>
    </source>
</evidence>
<dbReference type="PANTHER" id="PTHR12149:SF8">
    <property type="entry name" value="PROTEIN-RIBULOSAMINE 3-KINASE"/>
    <property type="match status" value="1"/>
</dbReference>
<dbReference type="Proteomes" id="UP000264146">
    <property type="component" value="Chromosome"/>
</dbReference>
<evidence type="ECO:0000313" key="3">
    <source>
        <dbReference type="EMBL" id="NHA33304.1"/>
    </source>
</evidence>
<protein>
    <submittedName>
        <fullName evidence="3 4">Fructosamine kinase</fullName>
    </submittedName>
</protein>
<keyword evidence="1" id="KW-0808">Transferase</keyword>
<dbReference type="SUPFAM" id="SSF56112">
    <property type="entry name" value="Protein kinase-like (PK-like)"/>
    <property type="match status" value="1"/>
</dbReference>
<dbReference type="PIRSF" id="PIRSF006221">
    <property type="entry name" value="Ketosamine-3-kinase"/>
    <property type="match status" value="1"/>
</dbReference>
<dbReference type="EMBL" id="LR962863">
    <property type="protein sequence ID" value="CAD7358791.1"/>
    <property type="molecule type" value="Genomic_DNA"/>
</dbReference>
<dbReference type="Gene3D" id="3.90.1200.10">
    <property type="match status" value="1"/>
</dbReference>
<dbReference type="InterPro" id="IPR011009">
    <property type="entry name" value="Kinase-like_dom_sf"/>
</dbReference>
<dbReference type="EMBL" id="POVK01000004">
    <property type="protein sequence ID" value="NHA33304.1"/>
    <property type="molecule type" value="Genomic_DNA"/>
</dbReference>
<gene>
    <name evidence="3" type="ORF">C1O36_01965</name>
    <name evidence="4" type="ORF">NCTC12218_00375</name>
</gene>
<dbReference type="GO" id="GO:0016301">
    <property type="term" value="F:kinase activity"/>
    <property type="evidence" value="ECO:0007669"/>
    <property type="project" value="UniProtKB-UniRule"/>
</dbReference>
<comment type="similarity">
    <text evidence="1">Belongs to the fructosamine kinase family.</text>
</comment>
<accession>A0A7Z7QN70</accession>
<reference evidence="4" key="2">
    <citation type="submission" date="2018-06" db="EMBL/GenBank/DDBJ databases">
        <authorList>
            <consortium name="Pathogen Informatics"/>
            <person name="Doyle S."/>
        </authorList>
    </citation>
    <scope>NUCLEOTIDE SEQUENCE [LARGE SCALE GENOMIC DNA]</scope>
    <source>
        <strain evidence="4">NCTC12218</strain>
    </source>
</reference>
<proteinExistence type="inferred from homology"/>
<dbReference type="EMBL" id="UHEF01000001">
    <property type="protein sequence ID" value="SUM86755.1"/>
    <property type="molecule type" value="Genomic_DNA"/>
</dbReference>
<evidence type="ECO:0000313" key="6">
    <source>
        <dbReference type="Proteomes" id="UP000572988"/>
    </source>
</evidence>
<dbReference type="Proteomes" id="UP000572988">
    <property type="component" value="Unassembled WGS sequence"/>
</dbReference>
<dbReference type="PANTHER" id="PTHR12149">
    <property type="entry name" value="FRUCTOSAMINE 3 KINASE-RELATED PROTEIN"/>
    <property type="match status" value="1"/>
</dbReference>
<name>A0A7Z7QN70_STASC</name>
<dbReference type="AlphaFoldDB" id="A0A7Z7QN70"/>
<keyword evidence="1 4" id="KW-0418">Kinase</keyword>
<evidence type="ECO:0000313" key="5">
    <source>
        <dbReference type="Proteomes" id="UP000264146"/>
    </source>
</evidence>
<evidence type="ECO:0000313" key="2">
    <source>
        <dbReference type="EMBL" id="CAD7358791.1"/>
    </source>
</evidence>
<reference evidence="3 6" key="1">
    <citation type="submission" date="2018-01" db="EMBL/GenBank/DDBJ databases">
        <title>Complete genome sequence of Staphylococcus Scheliferi isolated from human.</title>
        <authorList>
            <person name="Abouelkhair M.A."/>
            <person name="Bemis D.A."/>
            <person name="Kania S.A."/>
        </authorList>
    </citation>
    <scope>NUCLEOTIDE SEQUENCE [LARGE SCALE GENOMIC DNA]</scope>
    <source>
        <strain evidence="3 6">ATCC 43808</strain>
    </source>
</reference>
<organism evidence="4">
    <name type="scientific">Staphylococcus schleiferi</name>
    <dbReference type="NCBI Taxonomy" id="1295"/>
    <lineage>
        <taxon>Bacteria</taxon>
        <taxon>Bacillati</taxon>
        <taxon>Bacillota</taxon>
        <taxon>Bacilli</taxon>
        <taxon>Bacillales</taxon>
        <taxon>Staphylococcaceae</taxon>
        <taxon>Staphylococcus</taxon>
    </lineage>
</organism>
<dbReference type="GeneID" id="93789121"/>
<dbReference type="RefSeq" id="WP_126496065.1">
    <property type="nucleotide sequence ID" value="NZ_CALYEE010000009.1"/>
</dbReference>
<dbReference type="Gene3D" id="3.30.200.20">
    <property type="entry name" value="Phosphorylase Kinase, domain 1"/>
    <property type="match status" value="1"/>
</dbReference>
<evidence type="ECO:0000256" key="1">
    <source>
        <dbReference type="PIRNR" id="PIRNR006221"/>
    </source>
</evidence>
<dbReference type="Pfam" id="PF03881">
    <property type="entry name" value="Fructosamin_kin"/>
    <property type="match status" value="1"/>
</dbReference>
<sequence length="287" mass="32641">MLEQWYRELPLQDIQNITAVSGGDVNQAYRVETSNETYFLLVQQNRAASFYDAEVAGLKAFEEAGVTAPVVIDQGRIDQDAYLLLSYLEEGQSGSQHELGQLVAKLHHTHEPQGRFGYPLPFEGGDVQFNNEWTKTWSELFINQRMDPLAKTIRNRGLWTESDDALFEEVRKIMITSLKQHDSEPSLLHGDLWAGNYMFLTDGRPALFDPAPLYGDREFDLGATKVFGGFDDAFYHAYNEAYPLSEGANLRIQFYELYLLMVHLVKFGAMYAQSVRRTMNNIVDSAA</sequence>
<keyword evidence="6" id="KW-1185">Reference proteome</keyword>
<reference evidence="2 5" key="3">
    <citation type="submission" date="2020-11" db="EMBL/GenBank/DDBJ databases">
        <authorList>
            <consortium name="Pathogen Informatics"/>
        </authorList>
    </citation>
    <scope>NUCLEOTIDE SEQUENCE [LARGE SCALE GENOMIC DNA]</scope>
    <source>
        <strain evidence="2 5">NCTC12218</strain>
    </source>
</reference>
<dbReference type="InterPro" id="IPR016477">
    <property type="entry name" value="Fructo-/Ketosamine-3-kinase"/>
</dbReference>